<evidence type="ECO:0000256" key="4">
    <source>
        <dbReference type="ARBA" id="ARBA00022723"/>
    </source>
</evidence>
<sequence length="259" mass="28169">MLRVHAVRAFSDNYIWVLADTDTHQSVIVDPGDASPVRAFLDQNAYHATAILATHHHPDHVGGIPKLASPEVQVIGPAQEKIPGKTHSVSDQENFVLPGLDLDVHVLEIPGHTLGHVAFYVPQLSALFCGDTLFGAGCGRLFEGTADQMHRSLQRLAALPGDTLVYCGHEYTLANLKFALAVEPDNPALASRRDSDQARIHQGQPTLPSRLADELQTNPFLRAEVSAVHAAAERHAGRPLHDATAVFAALRHWKDHFNA</sequence>
<feature type="binding site" evidence="7">
    <location>
        <position position="112"/>
    </location>
    <ligand>
        <name>Zn(2+)</name>
        <dbReference type="ChEBI" id="CHEBI:29105"/>
        <label>1</label>
    </ligand>
</feature>
<dbReference type="GO" id="GO:0019243">
    <property type="term" value="P:methylglyoxal catabolic process to D-lactate via S-lactoyl-glutathione"/>
    <property type="evidence" value="ECO:0007669"/>
    <property type="project" value="UniProtKB-UniRule"/>
</dbReference>
<name>A0A4Z0FC43_9GAMM</name>
<dbReference type="GO" id="GO:0046872">
    <property type="term" value="F:metal ion binding"/>
    <property type="evidence" value="ECO:0007669"/>
    <property type="project" value="UniProtKB-KW"/>
</dbReference>
<gene>
    <name evidence="7 10" type="primary">gloB</name>
    <name evidence="10" type="ORF">E4680_03105</name>
</gene>
<accession>A0A4Z0FC43</accession>
<dbReference type="RefSeq" id="WP_135280924.1">
    <property type="nucleotide sequence ID" value="NZ_SRIO01000003.1"/>
</dbReference>
<feature type="domain" description="Metallo-beta-lactamase" evidence="9">
    <location>
        <begin position="12"/>
        <end position="169"/>
    </location>
</feature>
<dbReference type="Pfam" id="PF16123">
    <property type="entry name" value="HAGH_C"/>
    <property type="match status" value="1"/>
</dbReference>
<feature type="region of interest" description="Disordered" evidence="8">
    <location>
        <begin position="189"/>
        <end position="209"/>
    </location>
</feature>
<feature type="binding site" evidence="7">
    <location>
        <position position="131"/>
    </location>
    <ligand>
        <name>Zn(2+)</name>
        <dbReference type="ChEBI" id="CHEBI:29105"/>
        <label>1</label>
    </ligand>
</feature>
<comment type="similarity">
    <text evidence="3 7">Belongs to the metallo-beta-lactamase superfamily. Glyoxalase II family.</text>
</comment>
<feature type="binding site" evidence="7">
    <location>
        <position position="55"/>
    </location>
    <ligand>
        <name>Zn(2+)</name>
        <dbReference type="ChEBI" id="CHEBI:29105"/>
        <label>1</label>
    </ligand>
</feature>
<dbReference type="PANTHER" id="PTHR43705:SF1">
    <property type="entry name" value="HYDROXYACYLGLUTATHIONE HYDROLASE GLOB"/>
    <property type="match status" value="1"/>
</dbReference>
<proteinExistence type="inferred from homology"/>
<evidence type="ECO:0000259" key="9">
    <source>
        <dbReference type="SMART" id="SM00849"/>
    </source>
</evidence>
<protein>
    <recommendedName>
        <fullName evidence="7">Hydroxyacylglutathione hydrolase</fullName>
        <ecNumber evidence="7">3.1.2.6</ecNumber>
    </recommendedName>
    <alternativeName>
        <fullName evidence="7">Glyoxalase II</fullName>
        <shortName evidence="7">Glx II</shortName>
    </alternativeName>
</protein>
<dbReference type="InterPro" id="IPR032282">
    <property type="entry name" value="HAGH_C"/>
</dbReference>
<dbReference type="PIRSF" id="PIRSF005457">
    <property type="entry name" value="Glx"/>
    <property type="match status" value="1"/>
</dbReference>
<dbReference type="UniPathway" id="UPA00619">
    <property type="reaction ID" value="UER00676"/>
</dbReference>
<feature type="binding site" evidence="7">
    <location>
        <position position="57"/>
    </location>
    <ligand>
        <name>Zn(2+)</name>
        <dbReference type="ChEBI" id="CHEBI:29105"/>
        <label>1</label>
    </ligand>
</feature>
<evidence type="ECO:0000256" key="5">
    <source>
        <dbReference type="ARBA" id="ARBA00022801"/>
    </source>
</evidence>
<feature type="binding site" evidence="7">
    <location>
        <position position="131"/>
    </location>
    <ligand>
        <name>Zn(2+)</name>
        <dbReference type="ChEBI" id="CHEBI:29105"/>
        <label>2</label>
    </ligand>
</feature>
<evidence type="ECO:0000256" key="3">
    <source>
        <dbReference type="ARBA" id="ARBA00006759"/>
    </source>
</evidence>
<comment type="caution">
    <text evidence="10">The sequence shown here is derived from an EMBL/GenBank/DDBJ whole genome shotgun (WGS) entry which is preliminary data.</text>
</comment>
<dbReference type="InterPro" id="IPR050110">
    <property type="entry name" value="Glyoxalase_II_hydrolase"/>
</dbReference>
<reference evidence="10 11" key="1">
    <citation type="journal article" date="2019" name="ISME J.">
        <title>Candidatus Macondimonas diazotrophica, a novel gammaproteobacterial genus dominating crude-oil-contaminated coastal sediments.</title>
        <authorList>
            <person name="Karthikeyan S."/>
            <person name="Konstantinidis K."/>
        </authorList>
    </citation>
    <scope>NUCLEOTIDE SEQUENCE [LARGE SCALE GENOMIC DNA]</scope>
    <source>
        <strain evidence="10 11">KTK01</strain>
    </source>
</reference>
<dbReference type="EMBL" id="SRIO01000003">
    <property type="protein sequence ID" value="TFZ83507.1"/>
    <property type="molecule type" value="Genomic_DNA"/>
</dbReference>
<dbReference type="InterPro" id="IPR017782">
    <property type="entry name" value="Hydroxyacylglutathione_Hdrlase"/>
</dbReference>
<evidence type="ECO:0000256" key="1">
    <source>
        <dbReference type="ARBA" id="ARBA00001623"/>
    </source>
</evidence>
<comment type="pathway">
    <text evidence="2 7">Secondary metabolite metabolism; methylglyoxal degradation; (R)-lactate from methylglyoxal: step 2/2.</text>
</comment>
<dbReference type="InterPro" id="IPR035680">
    <property type="entry name" value="Clx_II_MBL"/>
</dbReference>
<evidence type="ECO:0000256" key="2">
    <source>
        <dbReference type="ARBA" id="ARBA00004963"/>
    </source>
</evidence>
<keyword evidence="6 7" id="KW-0862">Zinc</keyword>
<dbReference type="OrthoDB" id="9802248at2"/>
<feature type="binding site" evidence="7">
    <location>
        <position position="169"/>
    </location>
    <ligand>
        <name>Zn(2+)</name>
        <dbReference type="ChEBI" id="CHEBI:29105"/>
        <label>2</label>
    </ligand>
</feature>
<dbReference type="Proteomes" id="UP000297890">
    <property type="component" value="Unassembled WGS sequence"/>
</dbReference>
<organism evidence="10 11">
    <name type="scientific">Candidatus Macondimonas diazotrophica</name>
    <dbReference type="NCBI Taxonomy" id="2305248"/>
    <lineage>
        <taxon>Bacteria</taxon>
        <taxon>Pseudomonadati</taxon>
        <taxon>Pseudomonadota</taxon>
        <taxon>Gammaproteobacteria</taxon>
        <taxon>Chromatiales</taxon>
        <taxon>Ectothiorhodospiraceae</taxon>
        <taxon>Candidatus Macondimonas</taxon>
    </lineage>
</organism>
<dbReference type="Gene3D" id="3.60.15.10">
    <property type="entry name" value="Ribonuclease Z/Hydroxyacylglutathione hydrolase-like"/>
    <property type="match status" value="1"/>
</dbReference>
<comment type="function">
    <text evidence="7">Thiolesterase that catalyzes the hydrolysis of S-D-lactoyl-glutathione to form glutathione and D-lactic acid.</text>
</comment>
<dbReference type="AlphaFoldDB" id="A0A4Z0FC43"/>
<evidence type="ECO:0000256" key="7">
    <source>
        <dbReference type="HAMAP-Rule" id="MF_01374"/>
    </source>
</evidence>
<comment type="cofactor">
    <cofactor evidence="7">
        <name>Zn(2+)</name>
        <dbReference type="ChEBI" id="CHEBI:29105"/>
    </cofactor>
    <text evidence="7">Binds 2 Zn(2+) ions per subunit.</text>
</comment>
<feature type="binding site" evidence="7">
    <location>
        <position position="60"/>
    </location>
    <ligand>
        <name>Zn(2+)</name>
        <dbReference type="ChEBI" id="CHEBI:29105"/>
        <label>2</label>
    </ligand>
</feature>
<evidence type="ECO:0000313" key="11">
    <source>
        <dbReference type="Proteomes" id="UP000297890"/>
    </source>
</evidence>
<keyword evidence="5 7" id="KW-0378">Hydrolase</keyword>
<dbReference type="InterPro" id="IPR001279">
    <property type="entry name" value="Metallo-B-lactamas"/>
</dbReference>
<dbReference type="HAMAP" id="MF_01374">
    <property type="entry name" value="Glyoxalase_2"/>
    <property type="match status" value="1"/>
</dbReference>
<dbReference type="GO" id="GO:0004416">
    <property type="term" value="F:hydroxyacylglutathione hydrolase activity"/>
    <property type="evidence" value="ECO:0007669"/>
    <property type="project" value="UniProtKB-UniRule"/>
</dbReference>
<comment type="catalytic activity">
    <reaction evidence="1 7">
        <text>an S-(2-hydroxyacyl)glutathione + H2O = a 2-hydroxy carboxylate + glutathione + H(+)</text>
        <dbReference type="Rhea" id="RHEA:21864"/>
        <dbReference type="ChEBI" id="CHEBI:15377"/>
        <dbReference type="ChEBI" id="CHEBI:15378"/>
        <dbReference type="ChEBI" id="CHEBI:57925"/>
        <dbReference type="ChEBI" id="CHEBI:58896"/>
        <dbReference type="ChEBI" id="CHEBI:71261"/>
        <dbReference type="EC" id="3.1.2.6"/>
    </reaction>
</comment>
<dbReference type="NCBIfam" id="TIGR03413">
    <property type="entry name" value="GSH_gloB"/>
    <property type="match status" value="1"/>
</dbReference>
<dbReference type="SUPFAM" id="SSF56281">
    <property type="entry name" value="Metallo-hydrolase/oxidoreductase"/>
    <property type="match status" value="1"/>
</dbReference>
<feature type="binding site" evidence="7">
    <location>
        <position position="59"/>
    </location>
    <ligand>
        <name>Zn(2+)</name>
        <dbReference type="ChEBI" id="CHEBI:29105"/>
        <label>2</label>
    </ligand>
</feature>
<dbReference type="PANTHER" id="PTHR43705">
    <property type="entry name" value="HYDROXYACYLGLUTATHIONE HYDROLASE"/>
    <property type="match status" value="1"/>
</dbReference>
<evidence type="ECO:0000256" key="6">
    <source>
        <dbReference type="ARBA" id="ARBA00022833"/>
    </source>
</evidence>
<keyword evidence="11" id="KW-1185">Reference proteome</keyword>
<dbReference type="CDD" id="cd07723">
    <property type="entry name" value="hydroxyacylglutathione_hydrolase_MBL-fold"/>
    <property type="match status" value="1"/>
</dbReference>
<evidence type="ECO:0000256" key="8">
    <source>
        <dbReference type="SAM" id="MobiDB-lite"/>
    </source>
</evidence>
<dbReference type="SMART" id="SM00849">
    <property type="entry name" value="Lactamase_B"/>
    <property type="match status" value="1"/>
</dbReference>
<keyword evidence="4 7" id="KW-0479">Metal-binding</keyword>
<comment type="subunit">
    <text evidence="7">Monomer.</text>
</comment>
<evidence type="ECO:0000313" key="10">
    <source>
        <dbReference type="EMBL" id="TFZ83507.1"/>
    </source>
</evidence>
<dbReference type="Pfam" id="PF00753">
    <property type="entry name" value="Lactamase_B"/>
    <property type="match status" value="1"/>
</dbReference>
<dbReference type="InterPro" id="IPR036866">
    <property type="entry name" value="RibonucZ/Hydroxyglut_hydro"/>
</dbReference>
<dbReference type="EC" id="3.1.2.6" evidence="7"/>